<dbReference type="InterPro" id="IPR001387">
    <property type="entry name" value="Cro/C1-type_HTH"/>
</dbReference>
<protein>
    <submittedName>
        <fullName evidence="3">Helix-turn-helix domain-containing protein</fullName>
    </submittedName>
</protein>
<reference evidence="3" key="1">
    <citation type="submission" date="2021-10" db="EMBL/GenBank/DDBJ databases">
        <title>Collection of gut derived symbiotic bacterial strains cultured from healthy donors.</title>
        <authorList>
            <person name="Lin H."/>
            <person name="Littmann E."/>
            <person name="Kohout C."/>
            <person name="Pamer E.G."/>
        </authorList>
    </citation>
    <scope>NUCLEOTIDE SEQUENCE</scope>
    <source>
        <strain evidence="3">DFI.4.48</strain>
    </source>
</reference>
<evidence type="ECO:0000256" key="1">
    <source>
        <dbReference type="ARBA" id="ARBA00023125"/>
    </source>
</evidence>
<dbReference type="PROSITE" id="PS50943">
    <property type="entry name" value="HTH_CROC1"/>
    <property type="match status" value="1"/>
</dbReference>
<dbReference type="Pfam" id="PF12844">
    <property type="entry name" value="HTH_19"/>
    <property type="match status" value="1"/>
</dbReference>
<name>A0AAW4VSY5_9FIRM</name>
<evidence type="ECO:0000313" key="3">
    <source>
        <dbReference type="EMBL" id="MCB8610430.1"/>
    </source>
</evidence>
<dbReference type="AlphaFoldDB" id="A0AAW4VSY5"/>
<organism evidence="3 4">
    <name type="scientific">Faecalibacillus faecis</name>
    <dbReference type="NCBI Taxonomy" id="1982628"/>
    <lineage>
        <taxon>Bacteria</taxon>
        <taxon>Bacillati</taxon>
        <taxon>Bacillota</taxon>
        <taxon>Erysipelotrichia</taxon>
        <taxon>Erysipelotrichales</taxon>
        <taxon>Coprobacillaceae</taxon>
        <taxon>Faecalibacillus</taxon>
    </lineage>
</organism>
<dbReference type="GO" id="GO:0003677">
    <property type="term" value="F:DNA binding"/>
    <property type="evidence" value="ECO:0007669"/>
    <property type="project" value="UniProtKB-KW"/>
</dbReference>
<evidence type="ECO:0000259" key="2">
    <source>
        <dbReference type="PROSITE" id="PS50943"/>
    </source>
</evidence>
<dbReference type="InterPro" id="IPR010982">
    <property type="entry name" value="Lambda_DNA-bd_dom_sf"/>
</dbReference>
<proteinExistence type="predicted"/>
<dbReference type="CDD" id="cd00093">
    <property type="entry name" value="HTH_XRE"/>
    <property type="match status" value="1"/>
</dbReference>
<dbReference type="RefSeq" id="WP_227279636.1">
    <property type="nucleotide sequence ID" value="NZ_JAJDKR010000016.1"/>
</dbReference>
<dbReference type="PANTHER" id="PTHR46558:SF11">
    <property type="entry name" value="HTH-TYPE TRANSCRIPTIONAL REGULATOR XRE"/>
    <property type="match status" value="1"/>
</dbReference>
<dbReference type="PANTHER" id="PTHR46558">
    <property type="entry name" value="TRACRIPTIONAL REGULATORY PROTEIN-RELATED-RELATED"/>
    <property type="match status" value="1"/>
</dbReference>
<dbReference type="Gene3D" id="1.10.260.40">
    <property type="entry name" value="lambda repressor-like DNA-binding domains"/>
    <property type="match status" value="1"/>
</dbReference>
<accession>A0AAW4VSY5</accession>
<keyword evidence="1" id="KW-0238">DNA-binding</keyword>
<comment type="caution">
    <text evidence="3">The sequence shown here is derived from an EMBL/GenBank/DDBJ whole genome shotgun (WGS) entry which is preliminary data.</text>
</comment>
<feature type="domain" description="HTH cro/C1-type" evidence="2">
    <location>
        <begin position="8"/>
        <end position="62"/>
    </location>
</feature>
<dbReference type="SMART" id="SM00530">
    <property type="entry name" value="HTH_XRE"/>
    <property type="match status" value="1"/>
</dbReference>
<dbReference type="SUPFAM" id="SSF47413">
    <property type="entry name" value="lambda repressor-like DNA-binding domains"/>
    <property type="match status" value="1"/>
</dbReference>
<evidence type="ECO:0000313" key="4">
    <source>
        <dbReference type="Proteomes" id="UP001198439"/>
    </source>
</evidence>
<sequence length="121" mass="13969">MQQIGNRIYFLRKQLNLSQRAFGEKIGIKKASMSSIEKNKSNPSTQTIKLICIEFNVSYDWLVDGVGDIFIENNDSIELLKNDYDLEDNEIKAIKAFLNLNKVERKVLVYYLEKAFGKDGQ</sequence>
<dbReference type="Proteomes" id="UP001198439">
    <property type="component" value="Unassembled WGS sequence"/>
</dbReference>
<gene>
    <name evidence="3" type="ORF">LJD69_07460</name>
</gene>
<dbReference type="EMBL" id="JAJDKZ010000017">
    <property type="protein sequence ID" value="MCB8610430.1"/>
    <property type="molecule type" value="Genomic_DNA"/>
</dbReference>